<dbReference type="AlphaFoldDB" id="A0A176WXG7"/>
<sequence length="129" mass="14382">MTEVIFLDARTVKQLHKMQIENFGGTHGLRDEGMLDSALNRPINKSGYGSGDICDLAAAYLFRLARNHAFLDGNKRIAIVTAGIFLMENGFMIQSEEARLYQFVMAVASGEIDEDGVSRFLKDHIVPYP</sequence>
<name>A0A176WXG7_AGRTU</name>
<dbReference type="InterPro" id="IPR006440">
    <property type="entry name" value="Doc"/>
</dbReference>
<feature type="domain" description="Fido" evidence="1">
    <location>
        <begin position="7"/>
        <end position="123"/>
    </location>
</feature>
<organism evidence="2 3">
    <name type="scientific">Agrobacterium tumefaciens</name>
    <dbReference type="NCBI Taxonomy" id="358"/>
    <lineage>
        <taxon>Bacteria</taxon>
        <taxon>Pseudomonadati</taxon>
        <taxon>Pseudomonadota</taxon>
        <taxon>Alphaproteobacteria</taxon>
        <taxon>Hyphomicrobiales</taxon>
        <taxon>Rhizobiaceae</taxon>
        <taxon>Rhizobium/Agrobacterium group</taxon>
        <taxon>Agrobacterium</taxon>
        <taxon>Agrobacterium tumefaciens complex</taxon>
    </lineage>
</organism>
<dbReference type="InterPro" id="IPR036597">
    <property type="entry name" value="Fido-like_dom_sf"/>
</dbReference>
<dbReference type="Proteomes" id="UP000077098">
    <property type="component" value="Unassembled WGS sequence"/>
</dbReference>
<evidence type="ECO:0000313" key="3">
    <source>
        <dbReference type="Proteomes" id="UP000077098"/>
    </source>
</evidence>
<dbReference type="SUPFAM" id="SSF140931">
    <property type="entry name" value="Fic-like"/>
    <property type="match status" value="1"/>
</dbReference>
<dbReference type="InterPro" id="IPR003812">
    <property type="entry name" value="Fido"/>
</dbReference>
<dbReference type="GO" id="GO:0016301">
    <property type="term" value="F:kinase activity"/>
    <property type="evidence" value="ECO:0007669"/>
    <property type="project" value="InterPro"/>
</dbReference>
<dbReference type="PROSITE" id="PS51459">
    <property type="entry name" value="FIDO"/>
    <property type="match status" value="1"/>
</dbReference>
<dbReference type="PANTHER" id="PTHR39426">
    <property type="entry name" value="HOMOLOGY TO DEATH-ON-CURING PROTEIN OF PHAGE P1"/>
    <property type="match status" value="1"/>
</dbReference>
<dbReference type="Gene3D" id="1.20.120.1870">
    <property type="entry name" value="Fic/DOC protein, Fido domain"/>
    <property type="match status" value="1"/>
</dbReference>
<dbReference type="EMBL" id="LXPS01000039">
    <property type="protein sequence ID" value="OAE37678.1"/>
    <property type="molecule type" value="Genomic_DNA"/>
</dbReference>
<reference evidence="2 3" key="1">
    <citation type="submission" date="2016-05" db="EMBL/GenBank/DDBJ databases">
        <authorList>
            <person name="Lavstsen T."/>
            <person name="Jespersen J.S."/>
        </authorList>
    </citation>
    <scope>NUCLEOTIDE SEQUENCE [LARGE SCALE GENOMIC DNA]</scope>
    <source>
        <strain evidence="2 3">KCJ1736</strain>
    </source>
</reference>
<accession>A0A176WXG7</accession>
<dbReference type="PANTHER" id="PTHR39426:SF1">
    <property type="entry name" value="HOMOLOGY TO DEATH-ON-CURING PROTEIN OF PHAGE P1"/>
    <property type="match status" value="1"/>
</dbReference>
<dbReference type="Pfam" id="PF02661">
    <property type="entry name" value="Fic"/>
    <property type="match status" value="1"/>
</dbReference>
<comment type="caution">
    <text evidence="2">The sequence shown here is derived from an EMBL/GenBank/DDBJ whole genome shotgun (WGS) entry which is preliminary data.</text>
</comment>
<gene>
    <name evidence="2" type="ORF">A7J57_08860</name>
</gene>
<proteinExistence type="predicted"/>
<dbReference type="NCBIfam" id="TIGR01550">
    <property type="entry name" value="DOC_P1"/>
    <property type="match status" value="1"/>
</dbReference>
<dbReference type="InterPro" id="IPR053737">
    <property type="entry name" value="Type_II_TA_Toxin"/>
</dbReference>
<evidence type="ECO:0000259" key="1">
    <source>
        <dbReference type="PROSITE" id="PS51459"/>
    </source>
</evidence>
<dbReference type="PIRSF" id="PIRSF018297">
    <property type="entry name" value="Doc"/>
    <property type="match status" value="1"/>
</dbReference>
<protein>
    <submittedName>
        <fullName evidence="2">Death-on-curing family protein</fullName>
    </submittedName>
</protein>
<dbReference type="RefSeq" id="WP_063951360.1">
    <property type="nucleotide sequence ID" value="NZ_LXPS01000039.1"/>
</dbReference>
<evidence type="ECO:0000313" key="2">
    <source>
        <dbReference type="EMBL" id="OAE37678.1"/>
    </source>
</evidence>